<sequence>MTTEITMSATATPTRRKAEHPPTVPATPVTVPAPVEAKVEQPAPAVEQPKPEPTEEQKTEMRAAKALEAQSDLKRLADQISGQNVHIGKILSQAVDHAVMCGKYLDQARETFDEYTADELGTTWDDWVTALDMTVQTAGRYRRISRREADWKAAKFVPQSIEKAAE</sequence>
<evidence type="ECO:0000313" key="2">
    <source>
        <dbReference type="EMBL" id="OWK45494.1"/>
    </source>
</evidence>
<organism evidence="2 3">
    <name type="scientific">Fimbriiglobus ruber</name>
    <dbReference type="NCBI Taxonomy" id="1908690"/>
    <lineage>
        <taxon>Bacteria</taxon>
        <taxon>Pseudomonadati</taxon>
        <taxon>Planctomycetota</taxon>
        <taxon>Planctomycetia</taxon>
        <taxon>Gemmatales</taxon>
        <taxon>Gemmataceae</taxon>
        <taxon>Fimbriiglobus</taxon>
    </lineage>
</organism>
<comment type="caution">
    <text evidence="2">The sequence shown here is derived from an EMBL/GenBank/DDBJ whole genome shotgun (WGS) entry which is preliminary data.</text>
</comment>
<dbReference type="AlphaFoldDB" id="A0A225E125"/>
<reference evidence="3" key="1">
    <citation type="submission" date="2017-06" db="EMBL/GenBank/DDBJ databases">
        <title>Genome analysis of Fimbriiglobus ruber SP5, the first member of the order Planctomycetales with confirmed chitinolytic capability.</title>
        <authorList>
            <person name="Ravin N.V."/>
            <person name="Rakitin A.L."/>
            <person name="Ivanova A.A."/>
            <person name="Beletsky A.V."/>
            <person name="Kulichevskaya I.S."/>
            <person name="Mardanov A.V."/>
            <person name="Dedysh S.N."/>
        </authorList>
    </citation>
    <scope>NUCLEOTIDE SEQUENCE [LARGE SCALE GENOMIC DNA]</scope>
    <source>
        <strain evidence="3">SP5</strain>
    </source>
</reference>
<dbReference type="EMBL" id="NIDE01000002">
    <property type="protein sequence ID" value="OWK45494.1"/>
    <property type="molecule type" value="Genomic_DNA"/>
</dbReference>
<protein>
    <submittedName>
        <fullName evidence="2">Uncharacterized protein</fullName>
    </submittedName>
</protein>
<keyword evidence="3" id="KW-1185">Reference proteome</keyword>
<feature type="compositionally biased region" description="Polar residues" evidence="1">
    <location>
        <begin position="1"/>
        <end position="13"/>
    </location>
</feature>
<name>A0A225E125_9BACT</name>
<accession>A0A225E125</accession>
<feature type="compositionally biased region" description="Basic and acidic residues" evidence="1">
    <location>
        <begin position="49"/>
        <end position="62"/>
    </location>
</feature>
<proteinExistence type="predicted"/>
<evidence type="ECO:0000256" key="1">
    <source>
        <dbReference type="SAM" id="MobiDB-lite"/>
    </source>
</evidence>
<feature type="compositionally biased region" description="Low complexity" evidence="1">
    <location>
        <begin position="26"/>
        <end position="35"/>
    </location>
</feature>
<gene>
    <name evidence="2" type="ORF">FRUB_01825</name>
</gene>
<dbReference type="Proteomes" id="UP000214646">
    <property type="component" value="Unassembled WGS sequence"/>
</dbReference>
<evidence type="ECO:0000313" key="3">
    <source>
        <dbReference type="Proteomes" id="UP000214646"/>
    </source>
</evidence>
<feature type="region of interest" description="Disordered" evidence="1">
    <location>
        <begin position="1"/>
        <end position="62"/>
    </location>
</feature>